<keyword evidence="1" id="KW-1185">Reference proteome</keyword>
<proteinExistence type="predicted"/>
<evidence type="ECO:0000313" key="2">
    <source>
        <dbReference type="WBParaSite" id="MhA1_Contig602.frz3.gene1"/>
    </source>
</evidence>
<dbReference type="Proteomes" id="UP000095281">
    <property type="component" value="Unplaced"/>
</dbReference>
<dbReference type="AlphaFoldDB" id="A0A1I8BUB2"/>
<reference evidence="2" key="1">
    <citation type="submission" date="2016-11" db="UniProtKB">
        <authorList>
            <consortium name="WormBaseParasite"/>
        </authorList>
    </citation>
    <scope>IDENTIFICATION</scope>
</reference>
<name>A0A1I8BUB2_MELHA</name>
<sequence length="370" mass="41945">MTNDPFVIESVQQLNSRSRNTRGEICNVRFNPLEEQPRPDLTMTTLISRLLDRVLAGRPPPLRVGLQLHPPAFHNPFTVPLRPPAQNNPAALAAAIERLNEVSQAGIDLLSGTTTTKVLAIWPLEAQRTDNPADHGGISVIQGACDIDLEHVTTPQCQSLIRIRNPEDRYCLARAVHIGLKKIRLMEANCPRSTQQFRTFCQQQHEHLEPVIELMQNAGLPLDLQNYSLNHVSAIQIHINQTMGGEGHIRIVVFQKEQQYRIVFKGDGRAALFNICLLLENGHYNYIGKPEQLFHAHRFCVDCEKSVTRLYHWAGCSVVCRLCMRTGANFPCRIIERIQCNDCGFVFPQRACYEHHLINNVPRGYCWPSN</sequence>
<protein>
    <submittedName>
        <fullName evidence="2">DNA-directed DNA polymerase</fullName>
    </submittedName>
</protein>
<dbReference type="WBParaSite" id="MhA1_Contig602.frz3.gene1">
    <property type="protein sequence ID" value="MhA1_Contig602.frz3.gene1"/>
    <property type="gene ID" value="MhA1_Contig602.frz3.gene1"/>
</dbReference>
<organism evidence="1 2">
    <name type="scientific">Meloidogyne hapla</name>
    <name type="common">Root-knot nematode worm</name>
    <dbReference type="NCBI Taxonomy" id="6305"/>
    <lineage>
        <taxon>Eukaryota</taxon>
        <taxon>Metazoa</taxon>
        <taxon>Ecdysozoa</taxon>
        <taxon>Nematoda</taxon>
        <taxon>Chromadorea</taxon>
        <taxon>Rhabditida</taxon>
        <taxon>Tylenchina</taxon>
        <taxon>Tylenchomorpha</taxon>
        <taxon>Tylenchoidea</taxon>
        <taxon>Meloidogynidae</taxon>
        <taxon>Meloidogyninae</taxon>
        <taxon>Meloidogyne</taxon>
    </lineage>
</organism>
<evidence type="ECO:0000313" key="1">
    <source>
        <dbReference type="Proteomes" id="UP000095281"/>
    </source>
</evidence>
<accession>A0A1I8BUB2</accession>